<evidence type="ECO:0000256" key="1">
    <source>
        <dbReference type="ARBA" id="ARBA00001974"/>
    </source>
</evidence>
<dbReference type="EC" id="1.3.3.15" evidence="6"/>
<evidence type="ECO:0000313" key="8">
    <source>
        <dbReference type="EMBL" id="AWT60381.1"/>
    </source>
</evidence>
<dbReference type="NCBIfam" id="TIGR00562">
    <property type="entry name" value="proto_IX_ox"/>
    <property type="match status" value="1"/>
</dbReference>
<dbReference type="Proteomes" id="UP000247465">
    <property type="component" value="Chromosome"/>
</dbReference>
<reference evidence="8 9" key="1">
    <citation type="submission" date="2018-06" db="EMBL/GenBank/DDBJ databases">
        <title>Draft Genome Sequence of a Novel Marine Bacterium Related to the Verrucomicrobia.</title>
        <authorList>
            <person name="Vosseberg J."/>
            <person name="Martijn J."/>
            <person name="Ettema T.J.G."/>
        </authorList>
    </citation>
    <scope>NUCLEOTIDE SEQUENCE [LARGE SCALE GENOMIC DNA]</scope>
    <source>
        <strain evidence="8">TARA_B100001123</strain>
    </source>
</reference>
<evidence type="ECO:0000259" key="7">
    <source>
        <dbReference type="Pfam" id="PF01593"/>
    </source>
</evidence>
<comment type="pathway">
    <text evidence="6">Porphyrin-containing compound metabolism; protoheme biosynthesis.</text>
</comment>
<dbReference type="SUPFAM" id="SSF54373">
    <property type="entry name" value="FAD-linked reductases, C-terminal domain"/>
    <property type="match status" value="1"/>
</dbReference>
<dbReference type="PRINTS" id="PR00419">
    <property type="entry name" value="ADXRDTASE"/>
</dbReference>
<evidence type="ECO:0000313" key="9">
    <source>
        <dbReference type="Proteomes" id="UP000247465"/>
    </source>
</evidence>
<accession>A0A2Z4AE38</accession>
<dbReference type="UniPathway" id="UPA00252"/>
<comment type="function">
    <text evidence="6">Involved in coproporphyrin-dependent heme b biosynthesis. Catalyzes the oxidation of coproporphyrinogen III to coproporphyrin III.</text>
</comment>
<evidence type="ECO:0000256" key="3">
    <source>
        <dbReference type="ARBA" id="ARBA00022827"/>
    </source>
</evidence>
<comment type="catalytic activity">
    <reaction evidence="6">
        <text>coproporphyrinogen III + 3 O2 = coproporphyrin III + 3 H2O2</text>
        <dbReference type="Rhea" id="RHEA:43436"/>
        <dbReference type="ChEBI" id="CHEBI:15379"/>
        <dbReference type="ChEBI" id="CHEBI:16240"/>
        <dbReference type="ChEBI" id="CHEBI:57309"/>
        <dbReference type="ChEBI" id="CHEBI:131725"/>
        <dbReference type="EC" id="1.3.3.15"/>
    </reaction>
</comment>
<comment type="subcellular location">
    <subcellularLocation>
        <location evidence="6">Cytoplasm</location>
    </subcellularLocation>
</comment>
<sequence length="456" mass="49900">MKKVAIVGGGITGLTAAHRLRQNHVEVTLFESSSRVGGVVRTETSNGFLAETGPNSIWLKEKRILSFFHELGLESEIIEADPNIRKRFIVREGRPVEISSTPLSLLTTPILSLSGKFRLLQEPFIKSGGLSQDESLANFVRRRIGKEALDYAIDPIVSGIFAGDPEKLSARFAFPTLWNLEKKFGSLVGGQLKRIKHSKSTGNRMKRRSVTFKKGIQSLTDAIRASLGDSIRLNSDVNRLLSESNWRVLWSNGKSGSCGSEKFDALVLALPAYKCSRLLFSDNAVQPLSFLKEIEYPPLAVQVMGFERSKIKHPLDGMGMLVPAVEGLNILGTFFSSTAFPGRSPAGHATLTTFIGGARNPNLGQNSSTQLQSLVLQDLERLLGVGGEPVFSRSYLWNNSIPQYNIGYGKILAKISEFESSNSGIFLSGNYRNGIALRQCINSGLDTADKVMSYLG</sequence>
<dbReference type="AlphaFoldDB" id="A0A2Z4AE38"/>
<dbReference type="Gene3D" id="3.90.660.20">
    <property type="entry name" value="Protoporphyrinogen oxidase, mitochondrial, domain 2"/>
    <property type="match status" value="1"/>
</dbReference>
<dbReference type="InterPro" id="IPR002937">
    <property type="entry name" value="Amino_oxidase"/>
</dbReference>
<dbReference type="GO" id="GO:0006783">
    <property type="term" value="P:heme biosynthetic process"/>
    <property type="evidence" value="ECO:0007669"/>
    <property type="project" value="UniProtKB-UniRule"/>
</dbReference>
<keyword evidence="3 6" id="KW-0274">FAD</keyword>
<dbReference type="KEGG" id="mtar:DF168_01590"/>
<comment type="similarity">
    <text evidence="6">Belongs to the protoporphyrinogen/coproporphyrinogen oxidase family. Coproporphyrinogen III oxidase subfamily.</text>
</comment>
<evidence type="ECO:0000256" key="5">
    <source>
        <dbReference type="ARBA" id="ARBA00023133"/>
    </source>
</evidence>
<evidence type="ECO:0000256" key="6">
    <source>
        <dbReference type="RuleBase" id="RU364052"/>
    </source>
</evidence>
<dbReference type="PANTHER" id="PTHR42923:SF3">
    <property type="entry name" value="PROTOPORPHYRINOGEN OXIDASE"/>
    <property type="match status" value="1"/>
</dbReference>
<keyword evidence="5 6" id="KW-0350">Heme biosynthesis</keyword>
<proteinExistence type="inferred from homology"/>
<dbReference type="InterPro" id="IPR036188">
    <property type="entry name" value="FAD/NAD-bd_sf"/>
</dbReference>
<dbReference type="GO" id="GO:0005737">
    <property type="term" value="C:cytoplasm"/>
    <property type="evidence" value="ECO:0007669"/>
    <property type="project" value="UniProtKB-SubCell"/>
</dbReference>
<evidence type="ECO:0000256" key="2">
    <source>
        <dbReference type="ARBA" id="ARBA00022630"/>
    </source>
</evidence>
<dbReference type="InterPro" id="IPR050464">
    <property type="entry name" value="Zeta_carotene_desat/Oxidored"/>
</dbReference>
<protein>
    <recommendedName>
        <fullName evidence="6">Coproporphyrinogen III oxidase</fullName>
        <ecNumber evidence="6">1.3.3.15</ecNumber>
    </recommendedName>
</protein>
<evidence type="ECO:0000256" key="4">
    <source>
        <dbReference type="ARBA" id="ARBA00023002"/>
    </source>
</evidence>
<dbReference type="SUPFAM" id="SSF51905">
    <property type="entry name" value="FAD/NAD(P)-binding domain"/>
    <property type="match status" value="1"/>
</dbReference>
<dbReference type="Pfam" id="PF01593">
    <property type="entry name" value="Amino_oxidase"/>
    <property type="match status" value="1"/>
</dbReference>
<dbReference type="Gene3D" id="3.50.50.60">
    <property type="entry name" value="FAD/NAD(P)-binding domain"/>
    <property type="match status" value="1"/>
</dbReference>
<feature type="domain" description="Amine oxidase" evidence="7">
    <location>
        <begin position="11"/>
        <end position="452"/>
    </location>
</feature>
<comment type="cofactor">
    <cofactor evidence="1 6">
        <name>FAD</name>
        <dbReference type="ChEBI" id="CHEBI:57692"/>
    </cofactor>
</comment>
<dbReference type="PANTHER" id="PTHR42923">
    <property type="entry name" value="PROTOPORPHYRINOGEN OXIDASE"/>
    <property type="match status" value="1"/>
</dbReference>
<keyword evidence="2 6" id="KW-0285">Flavoprotein</keyword>
<dbReference type="InterPro" id="IPR004572">
    <property type="entry name" value="Protoporphyrinogen_oxidase"/>
</dbReference>
<dbReference type="EMBL" id="CP029803">
    <property type="protein sequence ID" value="AWT60381.1"/>
    <property type="molecule type" value="Genomic_DNA"/>
</dbReference>
<gene>
    <name evidence="8" type="primary">hemY</name>
    <name evidence="8" type="ORF">DF168_01590</name>
</gene>
<dbReference type="GO" id="GO:0004729">
    <property type="term" value="F:oxygen-dependent protoporphyrinogen oxidase activity"/>
    <property type="evidence" value="ECO:0007669"/>
    <property type="project" value="UniProtKB-UniRule"/>
</dbReference>
<keyword evidence="6" id="KW-0963">Cytoplasm</keyword>
<name>A0A2Z4AE38_9BACT</name>
<dbReference type="Gene3D" id="1.10.3110.10">
    <property type="entry name" value="protoporphyrinogen ix oxidase, domain 3"/>
    <property type="match status" value="1"/>
</dbReference>
<organism evidence="8 9">
    <name type="scientific">Candidatus Moanibacter tarae</name>
    <dbReference type="NCBI Taxonomy" id="2200854"/>
    <lineage>
        <taxon>Bacteria</taxon>
        <taxon>Pseudomonadati</taxon>
        <taxon>Verrucomicrobiota</taxon>
        <taxon>Opitutia</taxon>
        <taxon>Puniceicoccales</taxon>
        <taxon>Puniceicoccales incertae sedis</taxon>
        <taxon>Candidatus Moanibacter</taxon>
    </lineage>
</organism>
<keyword evidence="4 6" id="KW-0560">Oxidoreductase</keyword>